<dbReference type="RefSeq" id="WP_141320573.1">
    <property type="nucleotide sequence ID" value="NZ_BJOC01000029.1"/>
</dbReference>
<dbReference type="InterPro" id="IPR004046">
    <property type="entry name" value="GST_C"/>
</dbReference>
<dbReference type="SFLD" id="SFLDS00019">
    <property type="entry name" value="Glutathione_Transferase_(cytos"/>
    <property type="match status" value="1"/>
</dbReference>
<dbReference type="Gene3D" id="3.40.30.10">
    <property type="entry name" value="Glutaredoxin"/>
    <property type="match status" value="1"/>
</dbReference>
<comment type="catalytic activity">
    <reaction evidence="3">
        <text>RX + glutathione = an S-substituted glutathione + a halide anion + H(+)</text>
        <dbReference type="Rhea" id="RHEA:16437"/>
        <dbReference type="ChEBI" id="CHEBI:15378"/>
        <dbReference type="ChEBI" id="CHEBI:16042"/>
        <dbReference type="ChEBI" id="CHEBI:17792"/>
        <dbReference type="ChEBI" id="CHEBI:57925"/>
        <dbReference type="ChEBI" id="CHEBI:90779"/>
        <dbReference type="EC" id="2.5.1.18"/>
    </reaction>
</comment>
<dbReference type="EMBL" id="BJOC01000029">
    <property type="protein sequence ID" value="GED23150.1"/>
    <property type="molecule type" value="Genomic_DNA"/>
</dbReference>
<feature type="domain" description="GST C-terminal" evidence="5">
    <location>
        <begin position="91"/>
        <end position="225"/>
    </location>
</feature>
<dbReference type="AlphaFoldDB" id="A0A4Y4F6A7"/>
<dbReference type="OrthoDB" id="9810080at2"/>
<dbReference type="Pfam" id="PF13409">
    <property type="entry name" value="GST_N_2"/>
    <property type="match status" value="1"/>
</dbReference>
<protein>
    <recommendedName>
        <fullName evidence="1">glutathione transferase</fullName>
        <ecNumber evidence="1">2.5.1.18</ecNumber>
    </recommendedName>
</protein>
<keyword evidence="2 6" id="KW-0808">Transferase</keyword>
<dbReference type="SUPFAM" id="SSF47616">
    <property type="entry name" value="GST C-terminal domain-like"/>
    <property type="match status" value="1"/>
</dbReference>
<dbReference type="GO" id="GO:0004364">
    <property type="term" value="F:glutathione transferase activity"/>
    <property type="evidence" value="ECO:0007669"/>
    <property type="project" value="UniProtKB-EC"/>
</dbReference>
<feature type="domain" description="GST N-terminal" evidence="4">
    <location>
        <begin position="1"/>
        <end position="84"/>
    </location>
</feature>
<dbReference type="SFLD" id="SFLDG01150">
    <property type="entry name" value="Main.1:_Beta-like"/>
    <property type="match status" value="1"/>
</dbReference>
<dbReference type="SFLD" id="SFLDG00358">
    <property type="entry name" value="Main_(cytGST)"/>
    <property type="match status" value="1"/>
</dbReference>
<dbReference type="EC" id="2.5.1.18" evidence="1"/>
<proteinExistence type="predicted"/>
<evidence type="ECO:0000313" key="7">
    <source>
        <dbReference type="Proteomes" id="UP000319812"/>
    </source>
</evidence>
<evidence type="ECO:0000313" key="6">
    <source>
        <dbReference type="EMBL" id="GED23150.1"/>
    </source>
</evidence>
<dbReference type="CDD" id="cd03046">
    <property type="entry name" value="GST_N_GTT1_like"/>
    <property type="match status" value="1"/>
</dbReference>
<reference evidence="6 7" key="1">
    <citation type="submission" date="2019-06" db="EMBL/GenBank/DDBJ databases">
        <title>Whole genome shotgun sequence of Halomonas halmophila NBRC 15537.</title>
        <authorList>
            <person name="Hosoyama A."/>
            <person name="Uohara A."/>
            <person name="Ohji S."/>
            <person name="Ichikawa N."/>
        </authorList>
    </citation>
    <scope>NUCLEOTIDE SEQUENCE [LARGE SCALE GENOMIC DNA]</scope>
    <source>
        <strain evidence="6 7">NBRC 15537</strain>
    </source>
</reference>
<dbReference type="SUPFAM" id="SSF52833">
    <property type="entry name" value="Thioredoxin-like"/>
    <property type="match status" value="1"/>
</dbReference>
<name>A0A4Y4F6A7_9GAMM</name>
<dbReference type="GO" id="GO:0005737">
    <property type="term" value="C:cytoplasm"/>
    <property type="evidence" value="ECO:0007669"/>
    <property type="project" value="UniProtKB-ARBA"/>
</dbReference>
<evidence type="ECO:0000256" key="3">
    <source>
        <dbReference type="ARBA" id="ARBA00047960"/>
    </source>
</evidence>
<organism evidence="6 7">
    <name type="scientific">Halomonas halmophila</name>
    <dbReference type="NCBI Taxonomy" id="252"/>
    <lineage>
        <taxon>Bacteria</taxon>
        <taxon>Pseudomonadati</taxon>
        <taxon>Pseudomonadota</taxon>
        <taxon>Gammaproteobacteria</taxon>
        <taxon>Oceanospirillales</taxon>
        <taxon>Halomonadaceae</taxon>
        <taxon>Halomonas</taxon>
    </lineage>
</organism>
<dbReference type="InterPro" id="IPR004045">
    <property type="entry name" value="Glutathione_S-Trfase_N"/>
</dbReference>
<evidence type="ECO:0000256" key="1">
    <source>
        <dbReference type="ARBA" id="ARBA00012452"/>
    </source>
</evidence>
<dbReference type="CDD" id="cd03189">
    <property type="entry name" value="GST_C_GTT1_like"/>
    <property type="match status" value="1"/>
</dbReference>
<dbReference type="PANTHER" id="PTHR44051">
    <property type="entry name" value="GLUTATHIONE S-TRANSFERASE-RELATED"/>
    <property type="match status" value="1"/>
</dbReference>
<dbReference type="PANTHER" id="PTHR44051:SF9">
    <property type="entry name" value="GLUTATHIONE S-TRANSFERASE 1"/>
    <property type="match status" value="1"/>
</dbReference>
<evidence type="ECO:0000259" key="4">
    <source>
        <dbReference type="PROSITE" id="PS50404"/>
    </source>
</evidence>
<gene>
    <name evidence="6" type="ORF">HHA01_21270</name>
</gene>
<evidence type="ECO:0000259" key="5">
    <source>
        <dbReference type="PROSITE" id="PS50405"/>
    </source>
</evidence>
<dbReference type="InterPro" id="IPR036249">
    <property type="entry name" value="Thioredoxin-like_sf"/>
</dbReference>
<keyword evidence="7" id="KW-1185">Reference proteome</keyword>
<dbReference type="InterPro" id="IPR036282">
    <property type="entry name" value="Glutathione-S-Trfase_C_sf"/>
</dbReference>
<dbReference type="GO" id="GO:0004601">
    <property type="term" value="F:peroxidase activity"/>
    <property type="evidence" value="ECO:0007669"/>
    <property type="project" value="UniProtKB-ARBA"/>
</dbReference>
<dbReference type="InterPro" id="IPR040079">
    <property type="entry name" value="Glutathione_S-Trfase"/>
</dbReference>
<dbReference type="PROSITE" id="PS50405">
    <property type="entry name" value="GST_CTER"/>
    <property type="match status" value="1"/>
</dbReference>
<dbReference type="Gene3D" id="1.20.1050.10">
    <property type="match status" value="1"/>
</dbReference>
<sequence length="225" mass="25291">MIHVHHLESSRSQRVIWCLEELGMDYELVNYQRDPQTKLAPASLKQVHPLGKAPVISDASRGDRVIAESGAILEYLVEHPDAVGQLKPEAGTEALERYRFWLHHAEGSAMPPLVMRLVFSRLDKPPVPWPMRPLGRQFAKGIERSFLTPRIREFSAFWNDALAESPWFAGDTFTAADIQMSFPIQALEGRGGLDSLPNLQAFLERCRAREAYQRASETGGDLSAI</sequence>
<dbReference type="Proteomes" id="UP000319812">
    <property type="component" value="Unassembled WGS sequence"/>
</dbReference>
<dbReference type="PROSITE" id="PS50404">
    <property type="entry name" value="GST_NTER"/>
    <property type="match status" value="1"/>
</dbReference>
<evidence type="ECO:0000256" key="2">
    <source>
        <dbReference type="ARBA" id="ARBA00022679"/>
    </source>
</evidence>
<accession>A0A4Y4F6A7</accession>
<dbReference type="Pfam" id="PF14497">
    <property type="entry name" value="GST_C_3"/>
    <property type="match status" value="1"/>
</dbReference>
<dbReference type="InterPro" id="IPR010987">
    <property type="entry name" value="Glutathione-S-Trfase_C-like"/>
</dbReference>
<dbReference type="FunFam" id="3.40.30.10:FF:000156">
    <property type="entry name" value="Glutathione S-transferase 1"/>
    <property type="match status" value="1"/>
</dbReference>
<comment type="caution">
    <text evidence="6">The sequence shown here is derived from an EMBL/GenBank/DDBJ whole genome shotgun (WGS) entry which is preliminary data.</text>
</comment>